<keyword evidence="2" id="KW-1185">Reference proteome</keyword>
<accession>A0A1C4E9V7</accession>
<proteinExistence type="predicted"/>
<gene>
    <name evidence="1" type="ORF">GA0116948_107200</name>
</gene>
<dbReference type="EMBL" id="FMAR01000007">
    <property type="protein sequence ID" value="SCC40443.1"/>
    <property type="molecule type" value="Genomic_DNA"/>
</dbReference>
<organism evidence="1 2">
    <name type="scientific">Chitinophaga costaii</name>
    <dbReference type="NCBI Taxonomy" id="1335309"/>
    <lineage>
        <taxon>Bacteria</taxon>
        <taxon>Pseudomonadati</taxon>
        <taxon>Bacteroidota</taxon>
        <taxon>Chitinophagia</taxon>
        <taxon>Chitinophagales</taxon>
        <taxon>Chitinophagaceae</taxon>
        <taxon>Chitinophaga</taxon>
    </lineage>
</organism>
<sequence>MEDVIKIMNDKTFDQTYDELDGGWKIILY</sequence>
<dbReference type="AlphaFoldDB" id="A0A1C4E9V7"/>
<reference evidence="1 2" key="1">
    <citation type="submission" date="2016-08" db="EMBL/GenBank/DDBJ databases">
        <authorList>
            <person name="Seilhamer J.J."/>
        </authorList>
    </citation>
    <scope>NUCLEOTIDE SEQUENCE [LARGE SCALE GENOMIC DNA]</scope>
    <source>
        <strain evidence="1 2">A37T2</strain>
    </source>
</reference>
<evidence type="ECO:0000313" key="2">
    <source>
        <dbReference type="Proteomes" id="UP000242818"/>
    </source>
</evidence>
<protein>
    <submittedName>
        <fullName evidence="1">Uncharacterized protein</fullName>
    </submittedName>
</protein>
<evidence type="ECO:0000313" key="1">
    <source>
        <dbReference type="EMBL" id="SCC40443.1"/>
    </source>
</evidence>
<name>A0A1C4E9V7_9BACT</name>
<dbReference type="Proteomes" id="UP000242818">
    <property type="component" value="Unassembled WGS sequence"/>
</dbReference>